<sequence length="606" mass="69124">MAGQLPDETVEEIRKSNDIVDIVGDYVQLKRQGRNFFGLCPFHGEKTPSFSVTPDKQIFHCFGCGKGGNAITFIMEIEGFSFVQAIKYLAGKSGYHLSDSFLAEGNQSKPSKESQDVLQAFEWLTKLYHHLLRHSKDGKEGYHYLKERGFSDETIDTFQLGFSPKSKTFIMQFLEKKGFHPQSMVKAGVLTTTSDNEVVDRFQGRIIYPIKNHLGKPIAYGGRTISDQSPKYLNSPETELFQKGRLLYNFDLARSHIRKEGKVVLFEGYMDVISAYQAGIKNSVATLGTSITETQAKLLRRYVESVVICYDSDQAGILASYKAAKLLRKTGCNVSVAKMEDGMDPDDYIKKYGPEKFTKDVIAVSDTYMAFIMRYLKKDYNLNLEGDRIQYVENVLDEIALLDRPVEREHFLKELANEFELSVQTLSQEIRSRRAMTGLSQDKAARISHTNKKGLFQNNKLLPAYQNAERQLIAYMLRDPTIAEKVQENLGGSFNIEDHKIIVTYLYAFYEEGYPADVSSFVERLPDASIRSLVVQLAMLPTDEEVSEREIFDYIRIILREKNDKPTITSLMKEQRMAEKQKEPVKAAEIAMKILEIRKQLNDSNH</sequence>
<keyword evidence="5 12" id="KW-0235">DNA replication</keyword>
<evidence type="ECO:0000256" key="12">
    <source>
        <dbReference type="HAMAP-Rule" id="MF_00974"/>
    </source>
</evidence>
<dbReference type="InterPro" id="IPR019475">
    <property type="entry name" value="DNA_primase_DnaB-bd"/>
</dbReference>
<feature type="domain" description="Toprim" evidence="15">
    <location>
        <begin position="261"/>
        <end position="342"/>
    </location>
</feature>
<name>A0A9X4ANW7_9BACI</name>
<keyword evidence="2 12" id="KW-0639">Primosome</keyword>
<keyword evidence="7 12" id="KW-0863">Zinc-finger</keyword>
<dbReference type="Pfam" id="PF13155">
    <property type="entry name" value="Toprim_2"/>
    <property type="match status" value="1"/>
</dbReference>
<dbReference type="GO" id="GO:0003678">
    <property type="term" value="F:DNA helicase activity"/>
    <property type="evidence" value="ECO:0007669"/>
    <property type="project" value="InterPro"/>
</dbReference>
<keyword evidence="3 12" id="KW-0808">Transferase</keyword>
<feature type="zinc finger region" description="CHC2-type" evidence="12 14">
    <location>
        <begin position="40"/>
        <end position="64"/>
    </location>
</feature>
<dbReference type="GO" id="GO:1990077">
    <property type="term" value="C:primosome complex"/>
    <property type="evidence" value="ECO:0007669"/>
    <property type="project" value="UniProtKB-KW"/>
</dbReference>
<dbReference type="Gene3D" id="1.10.860.10">
    <property type="entry name" value="DNAb Helicase, Chain A"/>
    <property type="match status" value="1"/>
</dbReference>
<dbReference type="NCBIfam" id="TIGR01391">
    <property type="entry name" value="dnaG"/>
    <property type="match status" value="1"/>
</dbReference>
<dbReference type="CDD" id="cd03364">
    <property type="entry name" value="TOPRIM_DnaG_primases"/>
    <property type="match status" value="1"/>
</dbReference>
<dbReference type="PROSITE" id="PS50880">
    <property type="entry name" value="TOPRIM"/>
    <property type="match status" value="1"/>
</dbReference>
<comment type="subunit">
    <text evidence="12">Monomer. Interacts with DnaB.</text>
</comment>
<dbReference type="RefSeq" id="WP_272436751.1">
    <property type="nucleotide sequence ID" value="NZ_JAMQKB010000009.1"/>
</dbReference>
<evidence type="ECO:0000256" key="5">
    <source>
        <dbReference type="ARBA" id="ARBA00022705"/>
    </source>
</evidence>
<dbReference type="Proteomes" id="UP001145050">
    <property type="component" value="Unassembled WGS sequence"/>
</dbReference>
<dbReference type="SMART" id="SM00400">
    <property type="entry name" value="ZnF_CHCC"/>
    <property type="match status" value="1"/>
</dbReference>
<dbReference type="Gene3D" id="3.90.980.10">
    <property type="entry name" value="DNA primase, catalytic core, N-terminal domain"/>
    <property type="match status" value="1"/>
</dbReference>
<comment type="domain">
    <text evidence="12">Contains an N-terminal zinc-binding domain, a central core domain that contains the primase activity, and a C-terminal DnaB-binding domain.</text>
</comment>
<dbReference type="GO" id="GO:0003677">
    <property type="term" value="F:DNA binding"/>
    <property type="evidence" value="ECO:0007669"/>
    <property type="project" value="UniProtKB-KW"/>
</dbReference>
<dbReference type="InterPro" id="IPR006171">
    <property type="entry name" value="TOPRIM_dom"/>
</dbReference>
<dbReference type="InterPro" id="IPR016136">
    <property type="entry name" value="DNA_helicase_N/primase_C"/>
</dbReference>
<dbReference type="FunFam" id="3.90.580.10:FF:000001">
    <property type="entry name" value="DNA primase"/>
    <property type="match status" value="1"/>
</dbReference>
<dbReference type="Pfam" id="PF08275">
    <property type="entry name" value="DNAG_N"/>
    <property type="match status" value="1"/>
</dbReference>
<reference evidence="16" key="1">
    <citation type="submission" date="2022-06" db="EMBL/GenBank/DDBJ databases">
        <title>Aquibacillus sp. a new bacterium isolated from soil saline samples.</title>
        <authorList>
            <person name="Galisteo C."/>
            <person name="De La Haba R."/>
            <person name="Sanchez-Porro C."/>
            <person name="Ventosa A."/>
        </authorList>
    </citation>
    <scope>NUCLEOTIDE SEQUENCE</scope>
    <source>
        <strain evidence="16">3ASR75-11</strain>
    </source>
</reference>
<gene>
    <name evidence="12 16" type="primary">dnaG</name>
    <name evidence="16" type="ORF">NC797_10525</name>
</gene>
<comment type="caution">
    <text evidence="16">The sequence shown here is derived from an EMBL/GenBank/DDBJ whole genome shotgun (WGS) entry which is preliminary data.</text>
</comment>
<dbReference type="GO" id="GO:0005524">
    <property type="term" value="F:ATP binding"/>
    <property type="evidence" value="ECO:0007669"/>
    <property type="project" value="InterPro"/>
</dbReference>
<organism evidence="16 17">
    <name type="scientific">Terrihalobacillus insolitus</name>
    <dbReference type="NCBI Taxonomy" id="2950438"/>
    <lineage>
        <taxon>Bacteria</taxon>
        <taxon>Bacillati</taxon>
        <taxon>Bacillota</taxon>
        <taxon>Bacilli</taxon>
        <taxon>Bacillales</taxon>
        <taxon>Bacillaceae</taxon>
        <taxon>Terrihalobacillus</taxon>
    </lineage>
</organism>
<dbReference type="GO" id="GO:0003899">
    <property type="term" value="F:DNA-directed RNA polymerase activity"/>
    <property type="evidence" value="ECO:0007669"/>
    <property type="project" value="UniProtKB-UniRule"/>
</dbReference>
<evidence type="ECO:0000256" key="6">
    <source>
        <dbReference type="ARBA" id="ARBA00022723"/>
    </source>
</evidence>
<dbReference type="InterPro" id="IPR030846">
    <property type="entry name" value="DnaG_bac"/>
</dbReference>
<dbReference type="PIRSF" id="PIRSF002811">
    <property type="entry name" value="DnaG"/>
    <property type="match status" value="1"/>
</dbReference>
<dbReference type="SUPFAM" id="SSF48024">
    <property type="entry name" value="N-terminal domain of DnaB helicase"/>
    <property type="match status" value="1"/>
</dbReference>
<comment type="cofactor">
    <cofactor evidence="12 13 14">
        <name>Zn(2+)</name>
        <dbReference type="ChEBI" id="CHEBI:29105"/>
    </cofactor>
    <text evidence="12 13 14">Binds 1 zinc ion per monomer.</text>
</comment>
<dbReference type="GO" id="GO:0006269">
    <property type="term" value="P:DNA replication, synthesis of primer"/>
    <property type="evidence" value="ECO:0007669"/>
    <property type="project" value="UniProtKB-UniRule"/>
</dbReference>
<dbReference type="Gene3D" id="6.10.140.360">
    <property type="match status" value="1"/>
</dbReference>
<evidence type="ECO:0000256" key="11">
    <source>
        <dbReference type="ARBA" id="ARBA00023163"/>
    </source>
</evidence>
<keyword evidence="8 12" id="KW-0862">Zinc</keyword>
<dbReference type="EMBL" id="JAMQKB010000009">
    <property type="protein sequence ID" value="MDC3424945.1"/>
    <property type="molecule type" value="Genomic_DNA"/>
</dbReference>
<evidence type="ECO:0000256" key="1">
    <source>
        <dbReference type="ARBA" id="ARBA00022478"/>
    </source>
</evidence>
<evidence type="ECO:0000256" key="7">
    <source>
        <dbReference type="ARBA" id="ARBA00022771"/>
    </source>
</evidence>
<dbReference type="InterPro" id="IPR013264">
    <property type="entry name" value="DNAG_N"/>
</dbReference>
<dbReference type="GO" id="GO:0008270">
    <property type="term" value="F:zinc ion binding"/>
    <property type="evidence" value="ECO:0007669"/>
    <property type="project" value="UniProtKB-UniRule"/>
</dbReference>
<evidence type="ECO:0000256" key="13">
    <source>
        <dbReference type="PIRNR" id="PIRNR002811"/>
    </source>
</evidence>
<evidence type="ECO:0000259" key="15">
    <source>
        <dbReference type="PROSITE" id="PS50880"/>
    </source>
</evidence>
<evidence type="ECO:0000256" key="3">
    <source>
        <dbReference type="ARBA" id="ARBA00022679"/>
    </source>
</evidence>
<keyword evidence="9" id="KW-0460">Magnesium</keyword>
<dbReference type="InterPro" id="IPR034151">
    <property type="entry name" value="TOPRIM_DnaG_bac"/>
</dbReference>
<accession>A0A9X4ANW7</accession>
<dbReference type="InterPro" id="IPR002694">
    <property type="entry name" value="Znf_CHC2"/>
</dbReference>
<keyword evidence="10 12" id="KW-0238">DNA-binding</keyword>
<comment type="function">
    <text evidence="12 13">RNA polymerase that catalyzes the synthesis of short RNA molecules used as primers for DNA polymerase during DNA replication.</text>
</comment>
<dbReference type="HAMAP" id="MF_00974">
    <property type="entry name" value="DNA_primase_DnaG"/>
    <property type="match status" value="1"/>
</dbReference>
<keyword evidence="11 12" id="KW-0804">Transcription</keyword>
<dbReference type="AlphaFoldDB" id="A0A9X4ANW7"/>
<dbReference type="PANTHER" id="PTHR30313:SF2">
    <property type="entry name" value="DNA PRIMASE"/>
    <property type="match status" value="1"/>
</dbReference>
<evidence type="ECO:0000313" key="17">
    <source>
        <dbReference type="Proteomes" id="UP001145050"/>
    </source>
</evidence>
<dbReference type="GO" id="GO:0000428">
    <property type="term" value="C:DNA-directed RNA polymerase complex"/>
    <property type="evidence" value="ECO:0007669"/>
    <property type="project" value="UniProtKB-KW"/>
</dbReference>
<keyword evidence="6 12" id="KW-0479">Metal-binding</keyword>
<proteinExistence type="inferred from homology"/>
<keyword evidence="4 12" id="KW-0548">Nucleotidyltransferase</keyword>
<dbReference type="InterPro" id="IPR037068">
    <property type="entry name" value="DNA_primase_core_N_sf"/>
</dbReference>
<dbReference type="InterPro" id="IPR006295">
    <property type="entry name" value="DNA_primase_DnaG"/>
</dbReference>
<protein>
    <recommendedName>
        <fullName evidence="12 13">DNA primase</fullName>
        <ecNumber evidence="12">2.7.7.101</ecNumber>
    </recommendedName>
</protein>
<evidence type="ECO:0000256" key="9">
    <source>
        <dbReference type="ARBA" id="ARBA00022842"/>
    </source>
</evidence>
<dbReference type="SMART" id="SM00493">
    <property type="entry name" value="TOPRIM"/>
    <property type="match status" value="1"/>
</dbReference>
<dbReference type="Pfam" id="PF01807">
    <property type="entry name" value="Zn_ribbon_DnaG"/>
    <property type="match status" value="1"/>
</dbReference>
<evidence type="ECO:0000256" key="10">
    <source>
        <dbReference type="ARBA" id="ARBA00023125"/>
    </source>
</evidence>
<evidence type="ECO:0000313" key="16">
    <source>
        <dbReference type="EMBL" id="MDC3424945.1"/>
    </source>
</evidence>
<dbReference type="Gene3D" id="3.40.1360.10">
    <property type="match status" value="1"/>
</dbReference>
<dbReference type="SUPFAM" id="SSF57783">
    <property type="entry name" value="Zinc beta-ribbon"/>
    <property type="match status" value="1"/>
</dbReference>
<evidence type="ECO:0000256" key="2">
    <source>
        <dbReference type="ARBA" id="ARBA00022515"/>
    </source>
</evidence>
<keyword evidence="1 12" id="KW-0240">DNA-directed RNA polymerase</keyword>
<evidence type="ECO:0000256" key="8">
    <source>
        <dbReference type="ARBA" id="ARBA00022833"/>
    </source>
</evidence>
<dbReference type="InterPro" id="IPR036977">
    <property type="entry name" value="DNA_primase_Znf_CHC2"/>
</dbReference>
<comment type="catalytic activity">
    <reaction evidence="12">
        <text>ssDNA + n NTP = ssDNA/pppN(pN)n-1 hybrid + (n-1) diphosphate.</text>
        <dbReference type="EC" id="2.7.7.101"/>
    </reaction>
</comment>
<dbReference type="PANTHER" id="PTHR30313">
    <property type="entry name" value="DNA PRIMASE"/>
    <property type="match status" value="1"/>
</dbReference>
<dbReference type="Pfam" id="PF10410">
    <property type="entry name" value="DnaB_bind"/>
    <property type="match status" value="1"/>
</dbReference>
<evidence type="ECO:0000256" key="14">
    <source>
        <dbReference type="PIRSR" id="PIRSR002811-1"/>
    </source>
</evidence>
<dbReference type="InterPro" id="IPR036185">
    <property type="entry name" value="DNA_heli_DnaB-like_N_sf"/>
</dbReference>
<keyword evidence="17" id="KW-1185">Reference proteome</keyword>
<evidence type="ECO:0000256" key="4">
    <source>
        <dbReference type="ARBA" id="ARBA00022695"/>
    </source>
</evidence>
<dbReference type="GO" id="GO:0005737">
    <property type="term" value="C:cytoplasm"/>
    <property type="evidence" value="ECO:0007669"/>
    <property type="project" value="TreeGrafter"/>
</dbReference>
<dbReference type="InterPro" id="IPR050219">
    <property type="entry name" value="DnaG_primase"/>
</dbReference>
<dbReference type="Gene3D" id="3.90.580.10">
    <property type="entry name" value="Zinc finger, CHC2-type domain"/>
    <property type="match status" value="1"/>
</dbReference>
<dbReference type="EC" id="2.7.7.101" evidence="12"/>
<dbReference type="SUPFAM" id="SSF56731">
    <property type="entry name" value="DNA primase core"/>
    <property type="match status" value="1"/>
</dbReference>
<comment type="similarity">
    <text evidence="12 13">Belongs to the DnaG primase family.</text>
</comment>